<dbReference type="AlphaFoldDB" id="U7VA26"/>
<dbReference type="RefSeq" id="WP_023051276.1">
    <property type="nucleotide sequence ID" value="NZ_CP173062.2"/>
</dbReference>
<keyword evidence="4 6" id="KW-1133">Transmembrane helix</keyword>
<keyword evidence="8" id="KW-1185">Reference proteome</keyword>
<evidence type="ECO:0000256" key="5">
    <source>
        <dbReference type="ARBA" id="ARBA00023136"/>
    </source>
</evidence>
<evidence type="ECO:0000256" key="4">
    <source>
        <dbReference type="ARBA" id="ARBA00022989"/>
    </source>
</evidence>
<dbReference type="PATRIC" id="fig|1319815.3.peg.1679"/>
<reference evidence="7 8" key="1">
    <citation type="submission" date="2013-08" db="EMBL/GenBank/DDBJ databases">
        <authorList>
            <person name="Weinstock G."/>
            <person name="Sodergren E."/>
            <person name="Wylie T."/>
            <person name="Fulton L."/>
            <person name="Fulton R."/>
            <person name="Fronick C."/>
            <person name="O'Laughlin M."/>
            <person name="Godfrey J."/>
            <person name="Miner T."/>
            <person name="Herter B."/>
            <person name="Appelbaum E."/>
            <person name="Cordes M."/>
            <person name="Lek S."/>
            <person name="Wollam A."/>
            <person name="Pepin K.H."/>
            <person name="Palsikar V.B."/>
            <person name="Mitreva M."/>
            <person name="Wilson R.K."/>
        </authorList>
    </citation>
    <scope>NUCLEOTIDE SEQUENCE [LARGE SCALE GENOMIC DNA]</scope>
    <source>
        <strain evidence="7 8">ATCC BAA-474</strain>
    </source>
</reference>
<dbReference type="PANTHER" id="PTHR42770:SF18">
    <property type="entry name" value="ARGININE_AGMATINE ANTIPORTER"/>
    <property type="match status" value="1"/>
</dbReference>
<proteinExistence type="predicted"/>
<dbReference type="EMBL" id="AXZF01000067">
    <property type="protein sequence ID" value="ERT68351.1"/>
    <property type="molecule type" value="Genomic_DNA"/>
</dbReference>
<dbReference type="Gene3D" id="1.20.1740.10">
    <property type="entry name" value="Amino acid/polyamine transporter I"/>
    <property type="match status" value="1"/>
</dbReference>
<protein>
    <recommendedName>
        <fullName evidence="9">Amino acid permease</fullName>
    </recommendedName>
</protein>
<name>U7VA26_9FUSO</name>
<feature type="transmembrane region" description="Helical" evidence="6">
    <location>
        <begin position="9"/>
        <end position="28"/>
    </location>
</feature>
<feature type="transmembrane region" description="Helical" evidence="6">
    <location>
        <begin position="318"/>
        <end position="339"/>
    </location>
</feature>
<sequence>MDDLKSNKLGFWSIFFLGINSIIGSGIFLLPNKAYADVGLASLIVILINAVLALFLALCFAETASIFDKNGSSFVYAKEAYGNFVGFEIGIFAWFIGIVSWSAEIQGFLTALGGIYPIAIDPYYNKLFVIAIGIFLGVLNYLGVKFSKILNNLITVSKLLPLILFVLVGIFFIKGSDFFPLIPKIEFGLSTGNLGVATLVIFYAFTGFDLLAVAAEDMQNPTKNLPKAIIWVMIFCSIFYLMVMVVCIGLLGPKLGTTSVPIASATAAIFGSSGFLFITIATLVSIGGITIALSFIAPRSIQALADSKYVPEVFNKKGRFGTAGFAILLTTAITVSLALYGNFIFLASLTVIARLIEFISTAGSVLVFRKRKLKAQYKIPLGPIIPVIAIILSIWLLSQSSHENLLFIIIGFIIGAILYVTYAKKQMERQ</sequence>
<gene>
    <name evidence="7" type="ORF">HMPREF0202_01740</name>
</gene>
<dbReference type="GO" id="GO:0005886">
    <property type="term" value="C:plasma membrane"/>
    <property type="evidence" value="ECO:0007669"/>
    <property type="project" value="UniProtKB-SubCell"/>
</dbReference>
<feature type="transmembrane region" description="Helical" evidence="6">
    <location>
        <begin position="123"/>
        <end position="142"/>
    </location>
</feature>
<dbReference type="InterPro" id="IPR050367">
    <property type="entry name" value="APC_superfamily"/>
</dbReference>
<feature type="transmembrane region" description="Helical" evidence="6">
    <location>
        <begin position="193"/>
        <end position="216"/>
    </location>
</feature>
<keyword evidence="2" id="KW-1003">Cell membrane</keyword>
<dbReference type="Pfam" id="PF13520">
    <property type="entry name" value="AA_permease_2"/>
    <property type="match status" value="1"/>
</dbReference>
<feature type="transmembrane region" description="Helical" evidence="6">
    <location>
        <begin position="81"/>
        <end position="103"/>
    </location>
</feature>
<feature type="transmembrane region" description="Helical" evidence="6">
    <location>
        <begin position="40"/>
        <end position="61"/>
    </location>
</feature>
<dbReference type="GO" id="GO:0022857">
    <property type="term" value="F:transmembrane transporter activity"/>
    <property type="evidence" value="ECO:0007669"/>
    <property type="project" value="InterPro"/>
</dbReference>
<accession>U7VA26</accession>
<feature type="transmembrane region" description="Helical" evidence="6">
    <location>
        <begin position="228"/>
        <end position="252"/>
    </location>
</feature>
<feature type="transmembrane region" description="Helical" evidence="6">
    <location>
        <begin position="149"/>
        <end position="173"/>
    </location>
</feature>
<comment type="caution">
    <text evidence="7">The sequence shown here is derived from an EMBL/GenBank/DDBJ whole genome shotgun (WGS) entry which is preliminary data.</text>
</comment>
<evidence type="ECO:0000313" key="7">
    <source>
        <dbReference type="EMBL" id="ERT68351.1"/>
    </source>
</evidence>
<dbReference type="STRING" id="1319815.HMPREF0202_01740"/>
<evidence type="ECO:0000313" key="8">
    <source>
        <dbReference type="Proteomes" id="UP000017081"/>
    </source>
</evidence>
<dbReference type="PIRSF" id="PIRSF006060">
    <property type="entry name" value="AA_transporter"/>
    <property type="match status" value="1"/>
</dbReference>
<organism evidence="7 8">
    <name type="scientific">Cetobacterium somerae ATCC BAA-474</name>
    <dbReference type="NCBI Taxonomy" id="1319815"/>
    <lineage>
        <taxon>Bacteria</taxon>
        <taxon>Fusobacteriati</taxon>
        <taxon>Fusobacteriota</taxon>
        <taxon>Fusobacteriia</taxon>
        <taxon>Fusobacteriales</taxon>
        <taxon>Fusobacteriaceae</taxon>
        <taxon>Cetobacterium</taxon>
    </lineage>
</organism>
<evidence type="ECO:0008006" key="9">
    <source>
        <dbReference type="Google" id="ProtNLM"/>
    </source>
</evidence>
<dbReference type="Proteomes" id="UP000017081">
    <property type="component" value="Unassembled WGS sequence"/>
</dbReference>
<comment type="subcellular location">
    <subcellularLocation>
        <location evidence="1">Cell membrane</location>
        <topology evidence="1">Multi-pass membrane protein</topology>
    </subcellularLocation>
</comment>
<dbReference type="InterPro" id="IPR002293">
    <property type="entry name" value="AA/rel_permease1"/>
</dbReference>
<keyword evidence="5 6" id="KW-0472">Membrane</keyword>
<evidence type="ECO:0000256" key="6">
    <source>
        <dbReference type="SAM" id="Phobius"/>
    </source>
</evidence>
<dbReference type="HOGENOM" id="CLU_007946_15_12_0"/>
<feature type="transmembrane region" description="Helical" evidence="6">
    <location>
        <begin position="404"/>
        <end position="422"/>
    </location>
</feature>
<dbReference type="PANTHER" id="PTHR42770">
    <property type="entry name" value="AMINO ACID TRANSPORTER-RELATED"/>
    <property type="match status" value="1"/>
</dbReference>
<dbReference type="eggNOG" id="COG0531">
    <property type="taxonomic scope" value="Bacteria"/>
</dbReference>
<feature type="transmembrane region" description="Helical" evidence="6">
    <location>
        <begin position="272"/>
        <end position="297"/>
    </location>
</feature>
<evidence type="ECO:0000256" key="3">
    <source>
        <dbReference type="ARBA" id="ARBA00022692"/>
    </source>
</evidence>
<feature type="transmembrane region" description="Helical" evidence="6">
    <location>
        <begin position="345"/>
        <end position="368"/>
    </location>
</feature>
<keyword evidence="3 6" id="KW-0812">Transmembrane</keyword>
<feature type="transmembrane region" description="Helical" evidence="6">
    <location>
        <begin position="380"/>
        <end position="398"/>
    </location>
</feature>
<evidence type="ECO:0000256" key="2">
    <source>
        <dbReference type="ARBA" id="ARBA00022475"/>
    </source>
</evidence>
<evidence type="ECO:0000256" key="1">
    <source>
        <dbReference type="ARBA" id="ARBA00004651"/>
    </source>
</evidence>